<sequence>MQNKTSRVNNKALFAAGAALMMLLSAHPAFASSTAGGGLPFDDWFTTIRSSITGPFAFTAAIVGLVGAGATLIFGGDMNGFLRTLIFIVLVLCFIVAAQNTLSAITGQGAEITAAHDMAAKSADWITSKVEAVRSATARLVVGA</sequence>
<dbReference type="EMBL" id="WIWF01000033">
    <property type="protein sequence ID" value="MQT74810.1"/>
    <property type="molecule type" value="Genomic_DNA"/>
</dbReference>
<protein>
    <submittedName>
        <fullName evidence="3">Conjugal transfer protein</fullName>
    </submittedName>
</protein>
<organism evidence="3 4">
    <name type="scientific">Pseudomonas helleri</name>
    <dbReference type="NCBI Taxonomy" id="1608996"/>
    <lineage>
        <taxon>Bacteria</taxon>
        <taxon>Pseudomonadati</taxon>
        <taxon>Pseudomonadota</taxon>
        <taxon>Gammaproteobacteria</taxon>
        <taxon>Pseudomonadales</taxon>
        <taxon>Pseudomonadaceae</taxon>
        <taxon>Pseudomonas</taxon>
    </lineage>
</organism>
<keyword evidence="1" id="KW-1133">Transmembrane helix</keyword>
<comment type="caution">
    <text evidence="3">The sequence shown here is derived from an EMBL/GenBank/DDBJ whole genome shotgun (WGS) entry which is preliminary data.</text>
</comment>
<evidence type="ECO:0000313" key="4">
    <source>
        <dbReference type="Proteomes" id="UP000447574"/>
    </source>
</evidence>
<evidence type="ECO:0000313" key="3">
    <source>
        <dbReference type="EMBL" id="MQT74810.1"/>
    </source>
</evidence>
<keyword evidence="1" id="KW-0472">Membrane</keyword>
<keyword evidence="1" id="KW-0812">Transmembrane</keyword>
<feature type="transmembrane region" description="Helical" evidence="1">
    <location>
        <begin position="55"/>
        <end position="74"/>
    </location>
</feature>
<proteinExistence type="predicted"/>
<dbReference type="InterPro" id="IPR007039">
    <property type="entry name" value="TrbC/VirB2"/>
</dbReference>
<feature type="transmembrane region" description="Helical" evidence="1">
    <location>
        <begin position="81"/>
        <end position="98"/>
    </location>
</feature>
<dbReference type="AlphaFoldDB" id="A0A7X1WVZ9"/>
<reference evidence="3 4" key="1">
    <citation type="submission" date="2019-10" db="EMBL/GenBank/DDBJ databases">
        <title>Evaluation of single-gene subtyping targets for Pseudomonas.</title>
        <authorList>
            <person name="Reichler S.J."/>
            <person name="Orsi R.H."/>
            <person name="Wiedmann M."/>
            <person name="Martin N.H."/>
            <person name="Murphy S.I."/>
        </authorList>
    </citation>
    <scope>NUCLEOTIDE SEQUENCE [LARGE SCALE GENOMIC DNA]</scope>
    <source>
        <strain evidence="3 4">FSL R10-2932</strain>
    </source>
</reference>
<gene>
    <name evidence="3" type="ORF">GHO37_10895</name>
</gene>
<dbReference type="Pfam" id="PF04956">
    <property type="entry name" value="TrbC"/>
    <property type="match status" value="1"/>
</dbReference>
<evidence type="ECO:0000256" key="1">
    <source>
        <dbReference type="SAM" id="Phobius"/>
    </source>
</evidence>
<name>A0A7X1WVZ9_9PSED</name>
<dbReference type="RefSeq" id="WP_086799779.1">
    <property type="nucleotide sequence ID" value="NZ_WIWF01000033.1"/>
</dbReference>
<feature type="signal peptide" evidence="2">
    <location>
        <begin position="1"/>
        <end position="31"/>
    </location>
</feature>
<evidence type="ECO:0000256" key="2">
    <source>
        <dbReference type="SAM" id="SignalP"/>
    </source>
</evidence>
<feature type="chain" id="PRO_5030729162" evidence="2">
    <location>
        <begin position="32"/>
        <end position="144"/>
    </location>
</feature>
<accession>A0A7X1WVZ9</accession>
<dbReference type="Proteomes" id="UP000447574">
    <property type="component" value="Unassembled WGS sequence"/>
</dbReference>
<keyword evidence="2" id="KW-0732">Signal</keyword>